<name>A0A1R3HA17_COCAP</name>
<evidence type="ECO:0000313" key="1">
    <source>
        <dbReference type="EMBL" id="OMO67140.1"/>
    </source>
</evidence>
<sequence>MEGGRRMAVSLVAVLAMVVVAQGPRQRIRVDRA</sequence>
<protein>
    <submittedName>
        <fullName evidence="1">Uncharacterized protein</fullName>
    </submittedName>
</protein>
<dbReference type="Gramene" id="OMO67140">
    <property type="protein sequence ID" value="OMO67140"/>
    <property type="gene ID" value="CCACVL1_20751"/>
</dbReference>
<evidence type="ECO:0000313" key="2">
    <source>
        <dbReference type="Proteomes" id="UP000188268"/>
    </source>
</evidence>
<organism evidence="1 2">
    <name type="scientific">Corchorus capsularis</name>
    <name type="common">Jute</name>
    <dbReference type="NCBI Taxonomy" id="210143"/>
    <lineage>
        <taxon>Eukaryota</taxon>
        <taxon>Viridiplantae</taxon>
        <taxon>Streptophyta</taxon>
        <taxon>Embryophyta</taxon>
        <taxon>Tracheophyta</taxon>
        <taxon>Spermatophyta</taxon>
        <taxon>Magnoliopsida</taxon>
        <taxon>eudicotyledons</taxon>
        <taxon>Gunneridae</taxon>
        <taxon>Pentapetalae</taxon>
        <taxon>rosids</taxon>
        <taxon>malvids</taxon>
        <taxon>Malvales</taxon>
        <taxon>Malvaceae</taxon>
        <taxon>Grewioideae</taxon>
        <taxon>Apeibeae</taxon>
        <taxon>Corchorus</taxon>
    </lineage>
</organism>
<comment type="caution">
    <text evidence="1">The sequence shown here is derived from an EMBL/GenBank/DDBJ whole genome shotgun (WGS) entry which is preliminary data.</text>
</comment>
<dbReference type="AlphaFoldDB" id="A0A1R3HA17"/>
<gene>
    <name evidence="1" type="ORF">CCACVL1_20751</name>
</gene>
<keyword evidence="2" id="KW-1185">Reference proteome</keyword>
<proteinExistence type="predicted"/>
<dbReference type="EMBL" id="AWWV01012445">
    <property type="protein sequence ID" value="OMO67140.1"/>
    <property type="molecule type" value="Genomic_DNA"/>
</dbReference>
<dbReference type="Proteomes" id="UP000188268">
    <property type="component" value="Unassembled WGS sequence"/>
</dbReference>
<reference evidence="1 2" key="1">
    <citation type="submission" date="2013-09" db="EMBL/GenBank/DDBJ databases">
        <title>Corchorus capsularis genome sequencing.</title>
        <authorList>
            <person name="Alam M."/>
            <person name="Haque M.S."/>
            <person name="Islam M.S."/>
            <person name="Emdad E.M."/>
            <person name="Islam M.M."/>
            <person name="Ahmed B."/>
            <person name="Halim A."/>
            <person name="Hossen Q.M.M."/>
            <person name="Hossain M.Z."/>
            <person name="Ahmed R."/>
            <person name="Khan M.M."/>
            <person name="Islam R."/>
            <person name="Rashid M.M."/>
            <person name="Khan S.A."/>
            <person name="Rahman M.S."/>
            <person name="Alam M."/>
        </authorList>
    </citation>
    <scope>NUCLEOTIDE SEQUENCE [LARGE SCALE GENOMIC DNA]</scope>
    <source>
        <strain evidence="2">cv. CVL-1</strain>
        <tissue evidence="1">Whole seedling</tissue>
    </source>
</reference>
<accession>A0A1R3HA17</accession>